<gene>
    <name evidence="8" type="ORF">QID03_08435</name>
</gene>
<keyword evidence="9" id="KW-1185">Reference proteome</keyword>
<comment type="subcellular location">
    <subcellularLocation>
        <location evidence="1">Cell membrane</location>
        <topology evidence="1">Multi-pass membrane protein</topology>
    </subcellularLocation>
</comment>
<feature type="transmembrane region" description="Helical" evidence="6">
    <location>
        <begin position="399"/>
        <end position="417"/>
    </location>
</feature>
<sequence>MGTQVTPQIDESGFVTSAGRRGLLFASLGTSYLGLFMTYAGLIVVLLPEQVALLDPAKKVDDLAVVTSISSVATIFVQPIVGALSDRTRSRLGRRAPWMLFGALGGALCTVALQYAKTLFLLTVFWVLAQVLLNAFQGPLSSIVSDRVEMRYRATASAFIGVGSSVGGTLGVILAGQLLRQIGIGYDTFAAIVVAVCLAFVLFNPDRSSKHADFPKVNWGRFFRGFLVDPRKHPDFAWAFAGRFFMIFAYQAIAAYQLYILTDYIHLPIAEAGGFLGLLNLIQMIAVGVSTLVFGRLSDRLQRRKMFVFASTLFIGVGALVPVFEASKNGMLLSSTIIGLGYGAYMAVDMALMVDVLPARDDAAKDLGILNIAANVPQALTPVIVAALLSAFHGNYASIFVYSAIATVVSSVFVFPIRSVR</sequence>
<reference evidence="8 9" key="1">
    <citation type="submission" date="2023-04" db="EMBL/GenBank/DDBJ databases">
        <title>A. sendaiensis sub sp. chiapanensis a novel subspecie with specific adaptation in bacterial cell wall isolated from an active volcano.</title>
        <authorList>
            <person name="Alvarez Gutierrez P.E."/>
            <person name="Ortiz Cortes L.Y."/>
        </authorList>
    </citation>
    <scope>NUCLEOTIDE SEQUENCE [LARGE SCALE GENOMIC DNA]</scope>
    <source>
        <strain evidence="8 9">PA2</strain>
    </source>
</reference>
<feature type="transmembrane region" description="Helical" evidence="6">
    <location>
        <begin position="272"/>
        <end position="294"/>
    </location>
</feature>
<feature type="transmembrane region" description="Helical" evidence="6">
    <location>
        <begin position="63"/>
        <end position="84"/>
    </location>
</feature>
<feature type="transmembrane region" description="Helical" evidence="6">
    <location>
        <begin position="156"/>
        <end position="178"/>
    </location>
</feature>
<evidence type="ECO:0000256" key="5">
    <source>
        <dbReference type="ARBA" id="ARBA00023136"/>
    </source>
</evidence>
<proteinExistence type="predicted"/>
<dbReference type="PROSITE" id="PS50850">
    <property type="entry name" value="MFS"/>
    <property type="match status" value="1"/>
</dbReference>
<feature type="transmembrane region" description="Helical" evidence="6">
    <location>
        <begin position="369"/>
        <end position="393"/>
    </location>
</feature>
<comment type="caution">
    <text evidence="8">The sequence shown here is derived from an EMBL/GenBank/DDBJ whole genome shotgun (WGS) entry which is preliminary data.</text>
</comment>
<dbReference type="InterPro" id="IPR011701">
    <property type="entry name" value="MFS"/>
</dbReference>
<dbReference type="PANTHER" id="PTHR23528:SF1">
    <property type="entry name" value="MAJOR FACILITATOR SUPERFAMILY (MFS) PROFILE DOMAIN-CONTAINING PROTEIN"/>
    <property type="match status" value="1"/>
</dbReference>
<dbReference type="PANTHER" id="PTHR23528">
    <property type="match status" value="1"/>
</dbReference>
<dbReference type="Proteomes" id="UP001529245">
    <property type="component" value="Unassembled WGS sequence"/>
</dbReference>
<protein>
    <submittedName>
        <fullName evidence="8">MFS transporter</fullName>
    </submittedName>
</protein>
<dbReference type="InterPro" id="IPR036259">
    <property type="entry name" value="MFS_trans_sf"/>
</dbReference>
<dbReference type="Pfam" id="PF07690">
    <property type="entry name" value="MFS_1"/>
    <property type="match status" value="1"/>
</dbReference>
<evidence type="ECO:0000256" key="3">
    <source>
        <dbReference type="ARBA" id="ARBA00022692"/>
    </source>
</evidence>
<evidence type="ECO:0000313" key="9">
    <source>
        <dbReference type="Proteomes" id="UP001529245"/>
    </source>
</evidence>
<feature type="transmembrane region" description="Helical" evidence="6">
    <location>
        <begin position="184"/>
        <end position="203"/>
    </location>
</feature>
<evidence type="ECO:0000313" key="8">
    <source>
        <dbReference type="EMBL" id="MDI9260218.1"/>
    </source>
</evidence>
<evidence type="ECO:0000256" key="6">
    <source>
        <dbReference type="SAM" id="Phobius"/>
    </source>
</evidence>
<feature type="transmembrane region" description="Helical" evidence="6">
    <location>
        <begin position="330"/>
        <end position="348"/>
    </location>
</feature>
<dbReference type="RefSeq" id="WP_283203714.1">
    <property type="nucleotide sequence ID" value="NZ_JASGCB010000012.1"/>
</dbReference>
<dbReference type="SUPFAM" id="SSF103473">
    <property type="entry name" value="MFS general substrate transporter"/>
    <property type="match status" value="1"/>
</dbReference>
<evidence type="ECO:0000256" key="1">
    <source>
        <dbReference type="ARBA" id="ARBA00004651"/>
    </source>
</evidence>
<feature type="transmembrane region" description="Helical" evidence="6">
    <location>
        <begin position="23"/>
        <end position="47"/>
    </location>
</feature>
<keyword evidence="4 6" id="KW-1133">Transmembrane helix</keyword>
<keyword evidence="3 6" id="KW-0812">Transmembrane</keyword>
<feature type="domain" description="Major facilitator superfamily (MFS) profile" evidence="7">
    <location>
        <begin position="22"/>
        <end position="421"/>
    </location>
</feature>
<evidence type="ECO:0000259" key="7">
    <source>
        <dbReference type="PROSITE" id="PS50850"/>
    </source>
</evidence>
<dbReference type="Gene3D" id="1.20.1250.20">
    <property type="entry name" value="MFS general substrate transporter like domains"/>
    <property type="match status" value="2"/>
</dbReference>
<keyword evidence="2" id="KW-0813">Transport</keyword>
<feature type="transmembrane region" description="Helical" evidence="6">
    <location>
        <begin position="236"/>
        <end position="260"/>
    </location>
</feature>
<feature type="transmembrane region" description="Helical" evidence="6">
    <location>
        <begin position="119"/>
        <end position="136"/>
    </location>
</feature>
<evidence type="ECO:0000256" key="2">
    <source>
        <dbReference type="ARBA" id="ARBA00022448"/>
    </source>
</evidence>
<organism evidence="8 9">
    <name type="scientific">Alicyclobacillus sendaiensis PA2</name>
    <dbReference type="NCBI Taxonomy" id="3029425"/>
    <lineage>
        <taxon>Bacteria</taxon>
        <taxon>Bacillati</taxon>
        <taxon>Bacillota</taxon>
        <taxon>Bacilli</taxon>
        <taxon>Bacillales</taxon>
        <taxon>Alicyclobacillaceae</taxon>
        <taxon>Alicyclobacillus</taxon>
    </lineage>
</organism>
<accession>A0ABT6XYQ2</accession>
<feature type="transmembrane region" description="Helical" evidence="6">
    <location>
        <begin position="96"/>
        <end position="113"/>
    </location>
</feature>
<keyword evidence="5 6" id="KW-0472">Membrane</keyword>
<dbReference type="InterPro" id="IPR020846">
    <property type="entry name" value="MFS_dom"/>
</dbReference>
<dbReference type="EMBL" id="JASGCB010000012">
    <property type="protein sequence ID" value="MDI9260218.1"/>
    <property type="molecule type" value="Genomic_DNA"/>
</dbReference>
<feature type="transmembrane region" description="Helical" evidence="6">
    <location>
        <begin position="306"/>
        <end position="324"/>
    </location>
</feature>
<name>A0ABT6XYQ2_ALISE</name>
<evidence type="ECO:0000256" key="4">
    <source>
        <dbReference type="ARBA" id="ARBA00022989"/>
    </source>
</evidence>